<evidence type="ECO:0000256" key="2">
    <source>
        <dbReference type="SAM" id="MobiDB-lite"/>
    </source>
</evidence>
<dbReference type="PANTHER" id="PTHR30303:SF0">
    <property type="entry name" value="CARBAMOYL DEHYDRATASE HYPE"/>
    <property type="match status" value="1"/>
</dbReference>
<dbReference type="NCBIfam" id="TIGR02124">
    <property type="entry name" value="hypE"/>
    <property type="match status" value="1"/>
</dbReference>
<gene>
    <name evidence="5" type="primary">hypE</name>
    <name evidence="5" type="ORF">D5R40_03750</name>
</gene>
<comment type="caution">
    <text evidence="5">The sequence shown here is derived from an EMBL/GenBank/DDBJ whole genome shotgun (WGS) entry which is preliminary data.</text>
</comment>
<feature type="domain" description="PurM-like C-terminal" evidence="4">
    <location>
        <begin position="194"/>
        <end position="339"/>
    </location>
</feature>
<comment type="similarity">
    <text evidence="1">Belongs to the HypE family.</text>
</comment>
<dbReference type="EMBL" id="RCBY01000012">
    <property type="protein sequence ID" value="RQH53498.1"/>
    <property type="molecule type" value="Genomic_DNA"/>
</dbReference>
<dbReference type="RefSeq" id="WP_124144219.1">
    <property type="nucleotide sequence ID" value="NZ_CAWOKI010000390.1"/>
</dbReference>
<dbReference type="InterPro" id="IPR011854">
    <property type="entry name" value="HypE"/>
</dbReference>
<evidence type="ECO:0000259" key="4">
    <source>
        <dbReference type="Pfam" id="PF02769"/>
    </source>
</evidence>
<dbReference type="CDD" id="cd02197">
    <property type="entry name" value="HypE"/>
    <property type="match status" value="1"/>
</dbReference>
<dbReference type="Pfam" id="PF00586">
    <property type="entry name" value="AIRS"/>
    <property type="match status" value="1"/>
</dbReference>
<dbReference type="PIRSF" id="PIRSF005644">
    <property type="entry name" value="Hdrgns_mtr_HypE"/>
    <property type="match status" value="1"/>
</dbReference>
<sequence>MTNSTSNEPTQHSLFKKIEQARRRPTKVRDTNITLAHGSGGKAMRDLIEDIFVGNFDNATLSQLEDQATFDLATFTAQGDRLAFTTDSYVVDPIFFPGGNIGELAVNGTVNDLAMSGAKPLYLSCGMIIEEGFPVDSLREIAKSMKVAADVAGVKIVTGDTKVVHRGAADKLFINTAGVGVIRSGVSISAQNLQPGDAVIVNGYLGDHGAAITIARGDLALATEVKSDTQPLNGLVDTILDVCPEVRAMRDATRGGVATVLNEFAMSSEVGIRLFESSLPVREEVQGVCEILGLDPLYFANEGKLVTVVPGEKAETVLAAMKSHPTGIDAAIVGEVIVSPPGILLLQTTFGTERIVDMLVGDQLPRIC</sequence>
<keyword evidence="6" id="KW-1185">Reference proteome</keyword>
<feature type="domain" description="PurM-like N-terminal" evidence="3">
    <location>
        <begin position="67"/>
        <end position="182"/>
    </location>
</feature>
<dbReference type="GO" id="GO:0051604">
    <property type="term" value="P:protein maturation"/>
    <property type="evidence" value="ECO:0007669"/>
    <property type="project" value="TreeGrafter"/>
</dbReference>
<proteinExistence type="inferred from homology"/>
<protein>
    <submittedName>
        <fullName evidence="5">Hydrogenase expression/formation protein HypE</fullName>
    </submittedName>
</protein>
<dbReference type="AlphaFoldDB" id="A0A3N6PY22"/>
<name>A0A3N6PY22_9CYAN</name>
<dbReference type="SUPFAM" id="SSF55326">
    <property type="entry name" value="PurM N-terminal domain-like"/>
    <property type="match status" value="1"/>
</dbReference>
<feature type="compositionally biased region" description="Polar residues" evidence="2">
    <location>
        <begin position="1"/>
        <end position="13"/>
    </location>
</feature>
<reference evidence="5 6" key="1">
    <citation type="journal article" date="2018" name="ACS Chem. Biol.">
        <title>Ketoreductase domain dysfunction expands chemodiversity: malyngamide biosynthesis in the cyanobacterium Okeania hirsuta.</title>
        <authorList>
            <person name="Moss N.A."/>
            <person name="Leao T."/>
            <person name="Rankin M."/>
            <person name="McCullough T.M."/>
            <person name="Qu P."/>
            <person name="Korobeynikov A."/>
            <person name="Smith J.L."/>
            <person name="Gerwick L."/>
            <person name="Gerwick W.H."/>
        </authorList>
    </citation>
    <scope>NUCLEOTIDE SEQUENCE [LARGE SCALE GENOMIC DNA]</scope>
    <source>
        <strain evidence="5 6">PAB10Feb10-1</strain>
    </source>
</reference>
<dbReference type="Gene3D" id="3.90.650.10">
    <property type="entry name" value="PurM-like C-terminal domain"/>
    <property type="match status" value="1"/>
</dbReference>
<feature type="region of interest" description="Disordered" evidence="2">
    <location>
        <begin position="1"/>
        <end position="27"/>
    </location>
</feature>
<dbReference type="InterPro" id="IPR010918">
    <property type="entry name" value="PurM-like_C_dom"/>
</dbReference>
<dbReference type="Proteomes" id="UP000269154">
    <property type="component" value="Unassembled WGS sequence"/>
</dbReference>
<evidence type="ECO:0000256" key="1">
    <source>
        <dbReference type="ARBA" id="ARBA00006243"/>
    </source>
</evidence>
<evidence type="ECO:0000313" key="6">
    <source>
        <dbReference type="Proteomes" id="UP000269154"/>
    </source>
</evidence>
<dbReference type="InterPro" id="IPR036676">
    <property type="entry name" value="PurM-like_C_sf"/>
</dbReference>
<dbReference type="SUPFAM" id="SSF56042">
    <property type="entry name" value="PurM C-terminal domain-like"/>
    <property type="match status" value="1"/>
</dbReference>
<dbReference type="Gene3D" id="3.30.1330.10">
    <property type="entry name" value="PurM-like, N-terminal domain"/>
    <property type="match status" value="1"/>
</dbReference>
<dbReference type="OrthoDB" id="9801934at2"/>
<evidence type="ECO:0000313" key="5">
    <source>
        <dbReference type="EMBL" id="RQH53498.1"/>
    </source>
</evidence>
<dbReference type="InterPro" id="IPR016188">
    <property type="entry name" value="PurM-like_N"/>
</dbReference>
<accession>A0A3N6PY22</accession>
<dbReference type="FunFam" id="3.30.1330.10:FF:000015">
    <property type="entry name" value="Hydrogenase expression/formation protein HypE"/>
    <property type="match status" value="1"/>
</dbReference>
<organism evidence="5 6">
    <name type="scientific">Okeania hirsuta</name>
    <dbReference type="NCBI Taxonomy" id="1458930"/>
    <lineage>
        <taxon>Bacteria</taxon>
        <taxon>Bacillati</taxon>
        <taxon>Cyanobacteriota</taxon>
        <taxon>Cyanophyceae</taxon>
        <taxon>Oscillatoriophycideae</taxon>
        <taxon>Oscillatoriales</taxon>
        <taxon>Microcoleaceae</taxon>
        <taxon>Okeania</taxon>
    </lineage>
</organism>
<dbReference type="Pfam" id="PF02769">
    <property type="entry name" value="AIRS_C"/>
    <property type="match status" value="1"/>
</dbReference>
<feature type="compositionally biased region" description="Basic and acidic residues" evidence="2">
    <location>
        <begin position="16"/>
        <end position="27"/>
    </location>
</feature>
<dbReference type="InterPro" id="IPR036921">
    <property type="entry name" value="PurM-like_N_sf"/>
</dbReference>
<dbReference type="PANTHER" id="PTHR30303">
    <property type="entry name" value="HYDROGENASE ISOENZYMES FORMATION PROTEIN HYPE"/>
    <property type="match status" value="1"/>
</dbReference>
<evidence type="ECO:0000259" key="3">
    <source>
        <dbReference type="Pfam" id="PF00586"/>
    </source>
</evidence>